<evidence type="ECO:0000256" key="1">
    <source>
        <dbReference type="SAM" id="MobiDB-lite"/>
    </source>
</evidence>
<gene>
    <name evidence="2" type="ORF">HB991_03135</name>
</gene>
<name>A0AA44CIW5_YERMO</name>
<dbReference type="EMBL" id="JAASAI010000002">
    <property type="protein sequence ID" value="NIL21519.1"/>
    <property type="molecule type" value="Genomic_DNA"/>
</dbReference>
<evidence type="ECO:0000313" key="2">
    <source>
        <dbReference type="EMBL" id="NIL21519.1"/>
    </source>
</evidence>
<accession>A0AA44CIW5</accession>
<protein>
    <submittedName>
        <fullName evidence="2">Uncharacterized protein</fullName>
    </submittedName>
</protein>
<dbReference type="RefSeq" id="WP_155412631.1">
    <property type="nucleotide sequence ID" value="NZ_CABHYS010000042.1"/>
</dbReference>
<feature type="region of interest" description="Disordered" evidence="1">
    <location>
        <begin position="1"/>
        <end position="50"/>
    </location>
</feature>
<dbReference type="Proteomes" id="UP000712947">
    <property type="component" value="Unassembled WGS sequence"/>
</dbReference>
<reference evidence="2" key="1">
    <citation type="submission" date="2020-03" db="EMBL/GenBank/DDBJ databases">
        <authorList>
            <person name="Kislichkina A."/>
            <person name="Dentovskaya S."/>
            <person name="Shaikhutdinov R."/>
            <person name="Ivanov S."/>
            <person name="Sizova A."/>
            <person name="Solomentsev V."/>
            <person name="Bogun A."/>
        </authorList>
    </citation>
    <scope>NUCLEOTIDE SEQUENCE</scope>
    <source>
        <strain evidence="2">SCPM-O-B-7610</strain>
    </source>
</reference>
<comment type="caution">
    <text evidence="2">The sequence shown here is derived from an EMBL/GenBank/DDBJ whole genome shotgun (WGS) entry which is preliminary data.</text>
</comment>
<evidence type="ECO:0000313" key="3">
    <source>
        <dbReference type="Proteomes" id="UP000712947"/>
    </source>
</evidence>
<dbReference type="AlphaFoldDB" id="A0AA44CIW5"/>
<feature type="compositionally biased region" description="Low complexity" evidence="1">
    <location>
        <begin position="19"/>
        <end position="41"/>
    </location>
</feature>
<sequence length="50" mass="5298">MSNSNKGHPTFDHMPAELAKAIAEQAKQQAQTTSQATTAKKSGGGEQKKQ</sequence>
<proteinExistence type="predicted"/>
<organism evidence="2 3">
    <name type="scientific">Yersinia mollaretii</name>
    <dbReference type="NCBI Taxonomy" id="33060"/>
    <lineage>
        <taxon>Bacteria</taxon>
        <taxon>Pseudomonadati</taxon>
        <taxon>Pseudomonadota</taxon>
        <taxon>Gammaproteobacteria</taxon>
        <taxon>Enterobacterales</taxon>
        <taxon>Yersiniaceae</taxon>
        <taxon>Yersinia</taxon>
    </lineage>
</organism>